<dbReference type="GO" id="GO:0016829">
    <property type="term" value="F:lyase activity"/>
    <property type="evidence" value="ECO:0007669"/>
    <property type="project" value="UniProtKB-KW"/>
</dbReference>
<keyword evidence="10" id="KW-0456">Lyase</keyword>
<protein>
    <submittedName>
        <fullName evidence="10">Heme lyase CcmF/NrfE family subunit</fullName>
    </submittedName>
</protein>
<evidence type="ECO:0000256" key="3">
    <source>
        <dbReference type="ARBA" id="ARBA00022475"/>
    </source>
</evidence>
<comment type="similarity">
    <text evidence="2">Belongs to the CcmF/CycK/Ccl1/NrfE/CcsA family.</text>
</comment>
<dbReference type="OrthoDB" id="9761451at2"/>
<dbReference type="EMBL" id="CP030032">
    <property type="protein sequence ID" value="AWV89915.1"/>
    <property type="molecule type" value="Genomic_DNA"/>
</dbReference>
<dbReference type="InterPro" id="IPR002541">
    <property type="entry name" value="Cyt_c_assembly"/>
</dbReference>
<dbReference type="Pfam" id="PF01578">
    <property type="entry name" value="Cytochrom_C_asm"/>
    <property type="match status" value="1"/>
</dbReference>
<dbReference type="InterPro" id="IPR003567">
    <property type="entry name" value="Cyt_c_biogenesis"/>
</dbReference>
<keyword evidence="5" id="KW-0812">Transmembrane</keyword>
<accession>A0A2Z4FM74</accession>
<dbReference type="PRINTS" id="PR01411">
    <property type="entry name" value="CCMFBIOGNSIS"/>
</dbReference>
<keyword evidence="8" id="KW-0472">Membrane</keyword>
<evidence type="ECO:0000256" key="2">
    <source>
        <dbReference type="ARBA" id="ARBA00009186"/>
    </source>
</evidence>
<keyword evidence="7" id="KW-1133">Transmembrane helix</keyword>
<dbReference type="InterPro" id="IPR032523">
    <property type="entry name" value="CcmF_C"/>
</dbReference>
<comment type="function">
    <text evidence="9">Required for the biogenesis of c-type cytochromes. Possible subunit of a heme lyase.</text>
</comment>
<keyword evidence="4" id="KW-0997">Cell inner membrane</keyword>
<keyword evidence="11" id="KW-1185">Reference proteome</keyword>
<dbReference type="GO" id="GO:0005886">
    <property type="term" value="C:plasma membrane"/>
    <property type="evidence" value="ECO:0007669"/>
    <property type="project" value="UniProtKB-SubCell"/>
</dbReference>
<evidence type="ECO:0000313" key="11">
    <source>
        <dbReference type="Proteomes" id="UP000249799"/>
    </source>
</evidence>
<dbReference type="KEGG" id="bsed:DN745_11420"/>
<evidence type="ECO:0000256" key="9">
    <source>
        <dbReference type="ARBA" id="ARBA00037230"/>
    </source>
</evidence>
<dbReference type="PANTHER" id="PTHR43653">
    <property type="entry name" value="CYTOCHROME C ASSEMBLY PROTEIN-RELATED"/>
    <property type="match status" value="1"/>
</dbReference>
<dbReference type="PRINTS" id="PR01410">
    <property type="entry name" value="CCBIOGENESIS"/>
</dbReference>
<evidence type="ECO:0000256" key="6">
    <source>
        <dbReference type="ARBA" id="ARBA00022748"/>
    </source>
</evidence>
<keyword evidence="3" id="KW-1003">Cell membrane</keyword>
<reference evidence="10 11" key="1">
    <citation type="submission" date="2018-06" db="EMBL/GenBank/DDBJ databases">
        <title>Lujinxingia sediminis gen. nov. sp. nov., a new facultative anaerobic member of the class Deltaproteobacteria, and proposal of Lujinxingaceae fam. nov.</title>
        <authorList>
            <person name="Guo L.-Y."/>
            <person name="Li C.-M."/>
            <person name="Wang S."/>
            <person name="Du Z.-J."/>
        </authorList>
    </citation>
    <scope>NUCLEOTIDE SEQUENCE [LARGE SCALE GENOMIC DNA]</scope>
    <source>
        <strain evidence="10 11">FA350</strain>
    </source>
</reference>
<sequence>MNTIGSFAIHLALYISLVGTALAFVAGRTGSKRFLHASRFAAFSTFGSVAVAASILMHALITHDFSLEYVVSNTDTHMPLFYLIGAFWGGQAGSLLFWISIVTLFTALCLWTYRDSYQEFMPWVTMVCLALTAGLLIILAFGSNPFEGYEVINHPLDGHGLNPILQSPKMVIHPPSLLTGLASMTIPFAFAIAALIVGSTDAEWVKAARSWILVPWLFLTVGNILGGMWAYEELGWGGYWAWDPVENASFMPWLLSTALIHSLMIQERRGMLKRWNIGLMLGTFILTLFGTYITRSGLIESVHTFAQSAIGDYFLYLLLTVIAVSVGLFALRWKSLKSTRRLDSVASREATFMLNNWLFCAMTGVVFFGTLWPKLKEGLTGQEVSITAPWFDKWMVPLGIILVFLMGIGTLIAWRKASWSHFRRDFIGPVLTFMFGTPALIAAYWFVRGKDLGVIPSGLTSFYAIMMVAGCVFVTATIVQEFYRGIQARRKNNDESVFSALVMLFKKQRRRYGGYIVHMGMIFAFIAFSGNALKVEKDVALTIGESVHVGDVSLTFRGLSEENPPGQKLILANIDVYRDGVFQYQMHPGKAQFGEQTMMTSEIDIKSTPLEDVYVAFVNASANGQSATFKVFIGPFTWWYWFGMVVMMLGAFICLWPTREAVATLGRSPLGFGRYVAMGILVAVIFMPLAVWQIESSSDWGSAARWQKAGLIDPEASVTPQLAPPTNDRPASIEPAAIEKSS</sequence>
<gene>
    <name evidence="10" type="ORF">DN745_11420</name>
</gene>
<dbReference type="GO" id="GO:0015232">
    <property type="term" value="F:heme transmembrane transporter activity"/>
    <property type="evidence" value="ECO:0007669"/>
    <property type="project" value="InterPro"/>
</dbReference>
<proteinExistence type="inferred from homology"/>
<dbReference type="GO" id="GO:0017004">
    <property type="term" value="P:cytochrome complex assembly"/>
    <property type="evidence" value="ECO:0007669"/>
    <property type="project" value="UniProtKB-KW"/>
</dbReference>
<comment type="subcellular location">
    <subcellularLocation>
        <location evidence="1">Cell inner membrane</location>
        <topology evidence="1">Multi-pass membrane protein</topology>
    </subcellularLocation>
</comment>
<evidence type="ECO:0000256" key="7">
    <source>
        <dbReference type="ARBA" id="ARBA00022989"/>
    </source>
</evidence>
<organism evidence="10 11">
    <name type="scientific">Bradymonas sediminis</name>
    <dbReference type="NCBI Taxonomy" id="1548548"/>
    <lineage>
        <taxon>Bacteria</taxon>
        <taxon>Deltaproteobacteria</taxon>
        <taxon>Bradymonadales</taxon>
        <taxon>Bradymonadaceae</taxon>
        <taxon>Bradymonas</taxon>
    </lineage>
</organism>
<dbReference type="Proteomes" id="UP000249799">
    <property type="component" value="Chromosome"/>
</dbReference>
<dbReference type="GO" id="GO:0020037">
    <property type="term" value="F:heme binding"/>
    <property type="evidence" value="ECO:0007669"/>
    <property type="project" value="InterPro"/>
</dbReference>
<evidence type="ECO:0000256" key="4">
    <source>
        <dbReference type="ARBA" id="ARBA00022519"/>
    </source>
</evidence>
<evidence type="ECO:0000256" key="8">
    <source>
        <dbReference type="ARBA" id="ARBA00023136"/>
    </source>
</evidence>
<dbReference type="RefSeq" id="WP_111334964.1">
    <property type="nucleotide sequence ID" value="NZ_CP030032.1"/>
</dbReference>
<keyword evidence="6" id="KW-0201">Cytochrome c-type biogenesis</keyword>
<dbReference type="Pfam" id="PF16327">
    <property type="entry name" value="CcmF_C"/>
    <property type="match status" value="1"/>
</dbReference>
<dbReference type="PANTHER" id="PTHR43653:SF1">
    <property type="entry name" value="CYTOCHROME C-TYPE BIOGENESIS PROTEIN CCMF"/>
    <property type="match status" value="1"/>
</dbReference>
<evidence type="ECO:0000256" key="1">
    <source>
        <dbReference type="ARBA" id="ARBA00004429"/>
    </source>
</evidence>
<evidence type="ECO:0000256" key="5">
    <source>
        <dbReference type="ARBA" id="ARBA00022692"/>
    </source>
</evidence>
<evidence type="ECO:0000313" key="10">
    <source>
        <dbReference type="EMBL" id="AWV89915.1"/>
    </source>
</evidence>
<dbReference type="InterPro" id="IPR003568">
    <property type="entry name" value="Cyt_c_biogenesis_CcmF"/>
</dbReference>
<name>A0A2Z4FM74_9DELT</name>
<dbReference type="AlphaFoldDB" id="A0A2Z4FM74"/>